<evidence type="ECO:0000256" key="1">
    <source>
        <dbReference type="ARBA" id="ARBA00000798"/>
    </source>
</evidence>
<gene>
    <name evidence="11" type="ORF">SASPL_103580</name>
</gene>
<organism evidence="11">
    <name type="scientific">Salvia splendens</name>
    <name type="common">Scarlet sage</name>
    <dbReference type="NCBI Taxonomy" id="180675"/>
    <lineage>
        <taxon>Eukaryota</taxon>
        <taxon>Viridiplantae</taxon>
        <taxon>Streptophyta</taxon>
        <taxon>Embryophyta</taxon>
        <taxon>Tracheophyta</taxon>
        <taxon>Spermatophyta</taxon>
        <taxon>Magnoliopsida</taxon>
        <taxon>eudicotyledons</taxon>
        <taxon>Gunneridae</taxon>
        <taxon>Pentapetalae</taxon>
        <taxon>asterids</taxon>
        <taxon>lamiids</taxon>
        <taxon>Lamiales</taxon>
        <taxon>Lamiaceae</taxon>
        <taxon>Nepetoideae</taxon>
        <taxon>Mentheae</taxon>
        <taxon>Salviinae</taxon>
        <taxon>Salvia</taxon>
        <taxon>Salvia subgen. Calosphace</taxon>
        <taxon>core Calosphace</taxon>
    </lineage>
</organism>
<dbReference type="GO" id="GO:0009395">
    <property type="term" value="P:phospholipid catabolic process"/>
    <property type="evidence" value="ECO:0007669"/>
    <property type="project" value="TreeGrafter"/>
</dbReference>
<feature type="domain" description="PLD phosphodiesterase" evidence="10">
    <location>
        <begin position="184"/>
        <end position="211"/>
    </location>
</feature>
<dbReference type="GO" id="GO:0004630">
    <property type="term" value="F:phospholipase D activity"/>
    <property type="evidence" value="ECO:0007669"/>
    <property type="project" value="UniProtKB-EC"/>
</dbReference>
<reference evidence="11" key="1">
    <citation type="submission" date="2018-01" db="EMBL/GenBank/DDBJ databases">
        <authorList>
            <person name="Mao J.F."/>
        </authorList>
    </citation>
    <scope>NUCLEOTIDE SEQUENCE</scope>
    <source>
        <strain evidence="11">Huo1</strain>
        <tissue evidence="11">Leaf</tissue>
    </source>
</reference>
<dbReference type="GO" id="GO:0005886">
    <property type="term" value="C:plasma membrane"/>
    <property type="evidence" value="ECO:0007669"/>
    <property type="project" value="TreeGrafter"/>
</dbReference>
<feature type="region of interest" description="Disordered" evidence="9">
    <location>
        <begin position="312"/>
        <end position="334"/>
    </location>
</feature>
<dbReference type="PROSITE" id="PS50035">
    <property type="entry name" value="PLD"/>
    <property type="match status" value="1"/>
</dbReference>
<dbReference type="Pfam" id="PF13091">
    <property type="entry name" value="PLDc_2"/>
    <property type="match status" value="1"/>
</dbReference>
<dbReference type="SMART" id="SM00155">
    <property type="entry name" value="PLDc"/>
    <property type="match status" value="1"/>
</dbReference>
<sequence length="334" mass="38427">MNIPNDHPLLWVYEENDPDNCHVQIFRIAQGIPQECKLVCAKNLVIDRSIQMAYIQAIRSAQHFIYIENQYFLGSSYAYKHAGADNLIPMEIALKIVSKIRAKENFRVYIVIPMWPEARTMQMMYELIAKEIKSANRVNAHPTDYLNFYCLGNREEYQKKSSSEASSLPNAECTGTRKAKSGRFMIYVHAKGMTVDDEYVIISSANINQRSMAGSRDTEIAMGAYQPHHTWAKKKYHPRGQVYGYRMSLWAEHLAKIHPCFKEASERECVDYVNTIAEDNWRRFTAEKFMSLQGHILKYPVRIDGDGNISSRPGFETFPESRDAGKSKPLSFKA</sequence>
<keyword evidence="6" id="KW-0106">Calcium</keyword>
<dbReference type="InterPro" id="IPR024632">
    <property type="entry name" value="PLipase_D_C"/>
</dbReference>
<evidence type="ECO:0000259" key="10">
    <source>
        <dbReference type="PROSITE" id="PS50035"/>
    </source>
</evidence>
<dbReference type="SUPFAM" id="SSF56024">
    <property type="entry name" value="Phospholipase D/nuclease"/>
    <property type="match status" value="1"/>
</dbReference>
<evidence type="ECO:0000256" key="9">
    <source>
        <dbReference type="SAM" id="MobiDB-lite"/>
    </source>
</evidence>
<dbReference type="PANTHER" id="PTHR18896:SF60">
    <property type="entry name" value="PHOSPHOLIPASE D"/>
    <property type="match status" value="1"/>
</dbReference>
<dbReference type="GO" id="GO:0046872">
    <property type="term" value="F:metal ion binding"/>
    <property type="evidence" value="ECO:0007669"/>
    <property type="project" value="UniProtKB-KW"/>
</dbReference>
<dbReference type="AlphaFoldDB" id="A0A8X8YG17"/>
<evidence type="ECO:0000256" key="6">
    <source>
        <dbReference type="ARBA" id="ARBA00022837"/>
    </source>
</evidence>
<accession>A0A8X8YG17</accession>
<protein>
    <recommendedName>
        <fullName evidence="2">phospholipase D</fullName>
        <ecNumber evidence="2">3.1.4.4</ecNumber>
    </recommendedName>
</protein>
<name>A0A8X8YG17_SALSN</name>
<keyword evidence="4" id="KW-0677">Repeat</keyword>
<keyword evidence="5" id="KW-0378">Hydrolase</keyword>
<keyword evidence="12" id="KW-1185">Reference proteome</keyword>
<evidence type="ECO:0000256" key="8">
    <source>
        <dbReference type="ARBA" id="ARBA00023098"/>
    </source>
</evidence>
<evidence type="ECO:0000313" key="11">
    <source>
        <dbReference type="EMBL" id="KAG6432008.1"/>
    </source>
</evidence>
<dbReference type="InterPro" id="IPR015679">
    <property type="entry name" value="PLipase_D_fam"/>
</dbReference>
<evidence type="ECO:0000256" key="7">
    <source>
        <dbReference type="ARBA" id="ARBA00022963"/>
    </source>
</evidence>
<dbReference type="Proteomes" id="UP000298416">
    <property type="component" value="Unassembled WGS sequence"/>
</dbReference>
<comment type="catalytic activity">
    <reaction evidence="1">
        <text>a 1,2-diacyl-sn-glycero-3-phosphocholine + H2O = a 1,2-diacyl-sn-glycero-3-phosphate + choline + H(+)</text>
        <dbReference type="Rhea" id="RHEA:14445"/>
        <dbReference type="ChEBI" id="CHEBI:15354"/>
        <dbReference type="ChEBI" id="CHEBI:15377"/>
        <dbReference type="ChEBI" id="CHEBI:15378"/>
        <dbReference type="ChEBI" id="CHEBI:57643"/>
        <dbReference type="ChEBI" id="CHEBI:58608"/>
        <dbReference type="EC" id="3.1.4.4"/>
    </reaction>
</comment>
<reference evidence="11" key="2">
    <citation type="submission" date="2020-08" db="EMBL/GenBank/DDBJ databases">
        <title>Plant Genome Project.</title>
        <authorList>
            <person name="Zhang R.-G."/>
        </authorList>
    </citation>
    <scope>NUCLEOTIDE SEQUENCE</scope>
    <source>
        <strain evidence="11">Huo1</strain>
        <tissue evidence="11">Leaf</tissue>
    </source>
</reference>
<comment type="caution">
    <text evidence="11">The sequence shown here is derived from an EMBL/GenBank/DDBJ whole genome shotgun (WGS) entry which is preliminary data.</text>
</comment>
<evidence type="ECO:0000256" key="3">
    <source>
        <dbReference type="ARBA" id="ARBA00022723"/>
    </source>
</evidence>
<dbReference type="EMBL" id="PNBA02000002">
    <property type="protein sequence ID" value="KAG6432008.1"/>
    <property type="molecule type" value="Genomic_DNA"/>
</dbReference>
<evidence type="ECO:0000256" key="4">
    <source>
        <dbReference type="ARBA" id="ARBA00022737"/>
    </source>
</evidence>
<keyword evidence="7" id="KW-0442">Lipid degradation</keyword>
<keyword evidence="3" id="KW-0479">Metal-binding</keyword>
<evidence type="ECO:0000256" key="5">
    <source>
        <dbReference type="ARBA" id="ARBA00022801"/>
    </source>
</evidence>
<dbReference type="EC" id="3.1.4.4" evidence="2"/>
<dbReference type="InterPro" id="IPR025202">
    <property type="entry name" value="PLD-like_dom"/>
</dbReference>
<evidence type="ECO:0000256" key="2">
    <source>
        <dbReference type="ARBA" id="ARBA00012027"/>
    </source>
</evidence>
<proteinExistence type="predicted"/>
<dbReference type="InterPro" id="IPR001736">
    <property type="entry name" value="PLipase_D/transphosphatidylase"/>
</dbReference>
<dbReference type="Pfam" id="PF12357">
    <property type="entry name" value="PLD_C"/>
    <property type="match status" value="1"/>
</dbReference>
<evidence type="ECO:0000313" key="12">
    <source>
        <dbReference type="Proteomes" id="UP000298416"/>
    </source>
</evidence>
<dbReference type="Gene3D" id="3.30.870.10">
    <property type="entry name" value="Endonuclease Chain A"/>
    <property type="match status" value="1"/>
</dbReference>
<dbReference type="PANTHER" id="PTHR18896">
    <property type="entry name" value="PHOSPHOLIPASE D"/>
    <property type="match status" value="1"/>
</dbReference>
<keyword evidence="8" id="KW-0443">Lipid metabolism</keyword>